<evidence type="ECO:0000256" key="4">
    <source>
        <dbReference type="ARBA" id="ARBA00022801"/>
    </source>
</evidence>
<dbReference type="PANTHER" id="PTHR10885">
    <property type="entry name" value="ISOPENTENYL-DIPHOSPHATE DELTA-ISOMERASE"/>
    <property type="match status" value="1"/>
</dbReference>
<dbReference type="GO" id="GO:0016787">
    <property type="term" value="F:hydrolase activity"/>
    <property type="evidence" value="ECO:0007669"/>
    <property type="project" value="UniProtKB-KW"/>
</dbReference>
<dbReference type="SUPFAM" id="SSF55811">
    <property type="entry name" value="Nudix"/>
    <property type="match status" value="1"/>
</dbReference>
<proteinExistence type="inferred from homology"/>
<comment type="similarity">
    <text evidence="2">Belongs to the Nudix hydrolase family.</text>
</comment>
<reference evidence="7 8" key="1">
    <citation type="submission" date="2019-06" db="EMBL/GenBank/DDBJ databases">
        <title>Whole genome shotgun sequence of Glutamicibacter nicotianae NBRC 14234.</title>
        <authorList>
            <person name="Hosoyama A."/>
            <person name="Uohara A."/>
            <person name="Ohji S."/>
            <person name="Ichikawa N."/>
        </authorList>
    </citation>
    <scope>NUCLEOTIDE SEQUENCE [LARGE SCALE GENOMIC DNA]</scope>
    <source>
        <strain evidence="7 8">NBRC 14234</strain>
    </source>
</reference>
<name>A0ABQ0RPK1_GLUNI</name>
<dbReference type="Pfam" id="PF00293">
    <property type="entry name" value="NUDIX"/>
    <property type="match status" value="1"/>
</dbReference>
<dbReference type="EMBL" id="BJNE01000018">
    <property type="protein sequence ID" value="GEC13747.1"/>
    <property type="molecule type" value="Genomic_DNA"/>
</dbReference>
<comment type="caution">
    <text evidence="7">The sequence shown here is derived from an EMBL/GenBank/DDBJ whole genome shotgun (WGS) entry which is preliminary data.</text>
</comment>
<protein>
    <submittedName>
        <fullName evidence="7">NUDIX hydrolase</fullName>
    </submittedName>
</protein>
<evidence type="ECO:0000256" key="1">
    <source>
        <dbReference type="ARBA" id="ARBA00001946"/>
    </source>
</evidence>
<dbReference type="PROSITE" id="PS51462">
    <property type="entry name" value="NUDIX"/>
    <property type="match status" value="1"/>
</dbReference>
<dbReference type="InterPro" id="IPR015797">
    <property type="entry name" value="NUDIX_hydrolase-like_dom_sf"/>
</dbReference>
<keyword evidence="4 7" id="KW-0378">Hydrolase</keyword>
<dbReference type="PIRSF" id="PIRSF017340">
    <property type="entry name" value="Nudix_hydro"/>
    <property type="match status" value="1"/>
</dbReference>
<sequence length="172" mass="19348">MEEQAALFDEHGQVIGQAPRSRVRAENLRHGATGILVFNPQGEVFVHERTMTKDVYPGLFDFTAGGVIQAGENPDESAIREAQEELGIDSELVRLEPENYADAHTRYRAFRYWTVARGELSLQAEEVASGRWMEHRELLADIERNPGSYMPDAVELFGQWLKDLDGKFPSAG</sequence>
<evidence type="ECO:0000256" key="5">
    <source>
        <dbReference type="ARBA" id="ARBA00022842"/>
    </source>
</evidence>
<dbReference type="Proteomes" id="UP000316242">
    <property type="component" value="Unassembled WGS sequence"/>
</dbReference>
<dbReference type="PANTHER" id="PTHR10885:SF0">
    <property type="entry name" value="ISOPENTENYL-DIPHOSPHATE DELTA-ISOMERASE"/>
    <property type="match status" value="1"/>
</dbReference>
<gene>
    <name evidence="7" type="ORF">ANI01nite_29500</name>
</gene>
<evidence type="ECO:0000313" key="8">
    <source>
        <dbReference type="Proteomes" id="UP000316242"/>
    </source>
</evidence>
<feature type="domain" description="Nudix hydrolase" evidence="6">
    <location>
        <begin position="28"/>
        <end position="155"/>
    </location>
</feature>
<dbReference type="InterPro" id="IPR024195">
    <property type="entry name" value="NUDIX_hydrolase_YfcD_pred"/>
</dbReference>
<accession>A0ABQ0RPK1</accession>
<comment type="cofactor">
    <cofactor evidence="1">
        <name>Mg(2+)</name>
        <dbReference type="ChEBI" id="CHEBI:18420"/>
    </cofactor>
</comment>
<organism evidence="7 8">
    <name type="scientific">Glutamicibacter nicotianae</name>
    <name type="common">Arthrobacter nicotianae</name>
    <dbReference type="NCBI Taxonomy" id="37929"/>
    <lineage>
        <taxon>Bacteria</taxon>
        <taxon>Bacillati</taxon>
        <taxon>Actinomycetota</taxon>
        <taxon>Actinomycetes</taxon>
        <taxon>Micrococcales</taxon>
        <taxon>Micrococcaceae</taxon>
        <taxon>Glutamicibacter</taxon>
    </lineage>
</organism>
<evidence type="ECO:0000256" key="2">
    <source>
        <dbReference type="ARBA" id="ARBA00005582"/>
    </source>
</evidence>
<evidence type="ECO:0000256" key="3">
    <source>
        <dbReference type="ARBA" id="ARBA00022723"/>
    </source>
</evidence>
<keyword evidence="8" id="KW-1185">Reference proteome</keyword>
<dbReference type="InterPro" id="IPR000086">
    <property type="entry name" value="NUDIX_hydrolase_dom"/>
</dbReference>
<evidence type="ECO:0000259" key="6">
    <source>
        <dbReference type="PROSITE" id="PS51462"/>
    </source>
</evidence>
<evidence type="ECO:0000313" key="7">
    <source>
        <dbReference type="EMBL" id="GEC13747.1"/>
    </source>
</evidence>
<dbReference type="RefSeq" id="WP_170214664.1">
    <property type="nucleotide sequence ID" value="NZ_BAAAWM010000001.1"/>
</dbReference>
<keyword evidence="3" id="KW-0479">Metal-binding</keyword>
<dbReference type="Gene3D" id="3.90.79.10">
    <property type="entry name" value="Nucleoside Triphosphate Pyrophosphohydrolase"/>
    <property type="match status" value="1"/>
</dbReference>
<keyword evidence="5" id="KW-0460">Magnesium</keyword>